<keyword evidence="2" id="KW-1185">Reference proteome</keyword>
<feature type="non-terminal residue" evidence="1">
    <location>
        <position position="47"/>
    </location>
</feature>
<reference evidence="1" key="1">
    <citation type="submission" date="2021-02" db="EMBL/GenBank/DDBJ databases">
        <authorList>
            <person name="Nowell W R."/>
        </authorList>
    </citation>
    <scope>NUCLEOTIDE SEQUENCE</scope>
</reference>
<feature type="non-terminal residue" evidence="1">
    <location>
        <position position="1"/>
    </location>
</feature>
<evidence type="ECO:0000313" key="1">
    <source>
        <dbReference type="EMBL" id="CAF4952653.1"/>
    </source>
</evidence>
<dbReference type="EMBL" id="CAJOBP010092740">
    <property type="protein sequence ID" value="CAF4952653.1"/>
    <property type="molecule type" value="Genomic_DNA"/>
</dbReference>
<dbReference type="Proteomes" id="UP000663873">
    <property type="component" value="Unassembled WGS sequence"/>
</dbReference>
<proteinExistence type="predicted"/>
<protein>
    <submittedName>
        <fullName evidence="1">Uncharacterized protein</fullName>
    </submittedName>
</protein>
<gene>
    <name evidence="1" type="ORF">UJA718_LOCUS47830</name>
</gene>
<dbReference type="AlphaFoldDB" id="A0A821XY45"/>
<comment type="caution">
    <text evidence="1">The sequence shown here is derived from an EMBL/GenBank/DDBJ whole genome shotgun (WGS) entry which is preliminary data.</text>
</comment>
<sequence length="47" mass="5102">RMVLITNQSIKSSEKDEITYLRLTGPNESGIHIIEVGHGSGCTPDGF</sequence>
<accession>A0A821XY45</accession>
<evidence type="ECO:0000313" key="2">
    <source>
        <dbReference type="Proteomes" id="UP000663873"/>
    </source>
</evidence>
<name>A0A821XY45_9BILA</name>
<organism evidence="1 2">
    <name type="scientific">Rotaria socialis</name>
    <dbReference type="NCBI Taxonomy" id="392032"/>
    <lineage>
        <taxon>Eukaryota</taxon>
        <taxon>Metazoa</taxon>
        <taxon>Spiralia</taxon>
        <taxon>Gnathifera</taxon>
        <taxon>Rotifera</taxon>
        <taxon>Eurotatoria</taxon>
        <taxon>Bdelloidea</taxon>
        <taxon>Philodinida</taxon>
        <taxon>Philodinidae</taxon>
        <taxon>Rotaria</taxon>
    </lineage>
</organism>